<accession>E9FY39</accession>
<evidence type="ECO:0000256" key="7">
    <source>
        <dbReference type="ARBA" id="ARBA00023125"/>
    </source>
</evidence>
<dbReference type="GO" id="GO:0004386">
    <property type="term" value="F:helicase activity"/>
    <property type="evidence" value="ECO:0007669"/>
    <property type="project" value="UniProtKB-KW"/>
</dbReference>
<comment type="similarity">
    <text evidence="2">Belongs to the SNF2/RAD54 helicase family.</text>
</comment>
<dbReference type="PROSITE" id="PS51194">
    <property type="entry name" value="HELICASE_CTER"/>
    <property type="match status" value="1"/>
</dbReference>
<reference evidence="10 11" key="1">
    <citation type="journal article" date="2011" name="Science">
        <title>The ecoresponsive genome of Daphnia pulex.</title>
        <authorList>
            <person name="Colbourne J.K."/>
            <person name="Pfrender M.E."/>
            <person name="Gilbert D."/>
            <person name="Thomas W.K."/>
            <person name="Tucker A."/>
            <person name="Oakley T.H."/>
            <person name="Tokishita S."/>
            <person name="Aerts A."/>
            <person name="Arnold G.J."/>
            <person name="Basu M.K."/>
            <person name="Bauer D.J."/>
            <person name="Caceres C.E."/>
            <person name="Carmel L."/>
            <person name="Casola C."/>
            <person name="Choi J.H."/>
            <person name="Detter J.C."/>
            <person name="Dong Q."/>
            <person name="Dusheyko S."/>
            <person name="Eads B.D."/>
            <person name="Frohlich T."/>
            <person name="Geiler-Samerotte K.A."/>
            <person name="Gerlach D."/>
            <person name="Hatcher P."/>
            <person name="Jogdeo S."/>
            <person name="Krijgsveld J."/>
            <person name="Kriventseva E.V."/>
            <person name="Kultz D."/>
            <person name="Laforsch C."/>
            <person name="Lindquist E."/>
            <person name="Lopez J."/>
            <person name="Manak J.R."/>
            <person name="Muller J."/>
            <person name="Pangilinan J."/>
            <person name="Patwardhan R.P."/>
            <person name="Pitluck S."/>
            <person name="Pritham E.J."/>
            <person name="Rechtsteiner A."/>
            <person name="Rho M."/>
            <person name="Rogozin I.B."/>
            <person name="Sakarya O."/>
            <person name="Salamov A."/>
            <person name="Schaack S."/>
            <person name="Shapiro H."/>
            <person name="Shiga Y."/>
            <person name="Skalitzky C."/>
            <person name="Smith Z."/>
            <person name="Souvorov A."/>
            <person name="Sung W."/>
            <person name="Tang Z."/>
            <person name="Tsuchiya D."/>
            <person name="Tu H."/>
            <person name="Vos H."/>
            <person name="Wang M."/>
            <person name="Wolf Y.I."/>
            <person name="Yamagata H."/>
            <person name="Yamada T."/>
            <person name="Ye Y."/>
            <person name="Shaw J.R."/>
            <person name="Andrews J."/>
            <person name="Crease T.J."/>
            <person name="Tang H."/>
            <person name="Lucas S.M."/>
            <person name="Robertson H.M."/>
            <person name="Bork P."/>
            <person name="Koonin E.V."/>
            <person name="Zdobnov E.M."/>
            <person name="Grigoriev I.V."/>
            <person name="Lynch M."/>
            <person name="Boore J.L."/>
        </authorList>
    </citation>
    <scope>NUCLEOTIDE SEQUENCE [LARGE SCALE GENOMIC DNA]</scope>
</reference>
<dbReference type="GO" id="GO:0003677">
    <property type="term" value="F:DNA binding"/>
    <property type="evidence" value="ECO:0007669"/>
    <property type="project" value="UniProtKB-KW"/>
</dbReference>
<dbReference type="InterPro" id="IPR027417">
    <property type="entry name" value="P-loop_NTPase"/>
</dbReference>
<sequence length="325" mass="37324">MKMFSSDQPQSQTVLIVCPVNIILNWENEFAKWLPPESWNGCSQKDKVRSSEFRDRFLDPIDKGKLTDATDHVVIFMKQQSQLLHKLLRGLVQRFDLNVLSPYLPSIFEYVLSVRLSELQIKLYEHFLRYNANASPSRDSQGNRLFSHYHELGHLWAHPKALIGKLSVFSGDNGNDRSSSNAWWSQILLEQEDMTQLKFFIRANSLGKKVLIFSQSLVSLCLIEEFLAAEDRKNRAGLALTDKNPIGLLKLDVDYLRMDGHTTVEKRNSDCNMFNDPMNIRARVFLISTKAGGMGINLTAANRVIIFDASWNPSHDIQSIFRVYR</sequence>
<evidence type="ECO:0000256" key="6">
    <source>
        <dbReference type="ARBA" id="ARBA00022840"/>
    </source>
</evidence>
<comment type="subcellular location">
    <subcellularLocation>
        <location evidence="1">Nucleus</location>
    </subcellularLocation>
</comment>
<dbReference type="EMBL" id="GL732527">
    <property type="protein sequence ID" value="EFX87468.1"/>
    <property type="molecule type" value="Genomic_DNA"/>
</dbReference>
<dbReference type="OrthoDB" id="448448at2759"/>
<dbReference type="GO" id="GO:0005524">
    <property type="term" value="F:ATP binding"/>
    <property type="evidence" value="ECO:0007669"/>
    <property type="project" value="UniProtKB-KW"/>
</dbReference>
<dbReference type="Pfam" id="PF00271">
    <property type="entry name" value="Helicase_C"/>
    <property type="match status" value="1"/>
</dbReference>
<protein>
    <recommendedName>
        <fullName evidence="9">Helicase C-terminal domain-containing protein</fullName>
    </recommendedName>
</protein>
<dbReference type="Gene3D" id="3.40.50.300">
    <property type="entry name" value="P-loop containing nucleotide triphosphate hydrolases"/>
    <property type="match status" value="1"/>
</dbReference>
<dbReference type="InterPro" id="IPR049730">
    <property type="entry name" value="SNF2/RAD54-like_C"/>
</dbReference>
<dbReference type="InterPro" id="IPR038718">
    <property type="entry name" value="SNF2-like_sf"/>
</dbReference>
<dbReference type="InterPro" id="IPR001650">
    <property type="entry name" value="Helicase_C-like"/>
</dbReference>
<feature type="domain" description="Helicase C-terminal" evidence="9">
    <location>
        <begin position="193"/>
        <end position="325"/>
    </location>
</feature>
<keyword evidence="5" id="KW-0347">Helicase</keyword>
<evidence type="ECO:0000256" key="8">
    <source>
        <dbReference type="ARBA" id="ARBA00023242"/>
    </source>
</evidence>
<dbReference type="PhylomeDB" id="E9FY39"/>
<dbReference type="GO" id="GO:0016887">
    <property type="term" value="F:ATP hydrolysis activity"/>
    <property type="evidence" value="ECO:0007669"/>
    <property type="project" value="InterPro"/>
</dbReference>
<keyword evidence="6" id="KW-0067">ATP-binding</keyword>
<evidence type="ECO:0000256" key="3">
    <source>
        <dbReference type="ARBA" id="ARBA00022741"/>
    </source>
</evidence>
<evidence type="ECO:0000256" key="4">
    <source>
        <dbReference type="ARBA" id="ARBA00022801"/>
    </source>
</evidence>
<keyword evidence="4" id="KW-0378">Hydrolase</keyword>
<gene>
    <name evidence="10" type="ORF">DAPPUDRAFT_96517</name>
</gene>
<dbReference type="SMART" id="SM00490">
    <property type="entry name" value="HELICc"/>
    <property type="match status" value="1"/>
</dbReference>
<keyword evidence="11" id="KW-1185">Reference proteome</keyword>
<dbReference type="Proteomes" id="UP000000305">
    <property type="component" value="Unassembled WGS sequence"/>
</dbReference>
<evidence type="ECO:0000256" key="5">
    <source>
        <dbReference type="ARBA" id="ARBA00022806"/>
    </source>
</evidence>
<dbReference type="HOGENOM" id="CLU_074202_0_0_1"/>
<name>E9FY39_DAPPU</name>
<dbReference type="SUPFAM" id="SSF52540">
    <property type="entry name" value="P-loop containing nucleoside triphosphate hydrolases"/>
    <property type="match status" value="1"/>
</dbReference>
<organism evidence="10 11">
    <name type="scientific">Daphnia pulex</name>
    <name type="common">Water flea</name>
    <dbReference type="NCBI Taxonomy" id="6669"/>
    <lineage>
        <taxon>Eukaryota</taxon>
        <taxon>Metazoa</taxon>
        <taxon>Ecdysozoa</taxon>
        <taxon>Arthropoda</taxon>
        <taxon>Crustacea</taxon>
        <taxon>Branchiopoda</taxon>
        <taxon>Diplostraca</taxon>
        <taxon>Cladocera</taxon>
        <taxon>Anomopoda</taxon>
        <taxon>Daphniidae</taxon>
        <taxon>Daphnia</taxon>
    </lineage>
</organism>
<keyword evidence="7" id="KW-0238">DNA-binding</keyword>
<evidence type="ECO:0000256" key="1">
    <source>
        <dbReference type="ARBA" id="ARBA00004123"/>
    </source>
</evidence>
<proteinExistence type="inferred from homology"/>
<dbReference type="InParanoid" id="E9FY39"/>
<evidence type="ECO:0000313" key="11">
    <source>
        <dbReference type="Proteomes" id="UP000000305"/>
    </source>
</evidence>
<dbReference type="Gene3D" id="3.40.50.10810">
    <property type="entry name" value="Tandem AAA-ATPase domain"/>
    <property type="match status" value="1"/>
</dbReference>
<dbReference type="PANTHER" id="PTHR45797">
    <property type="entry name" value="RAD54-LIKE"/>
    <property type="match status" value="1"/>
</dbReference>
<dbReference type="KEGG" id="dpx:DAPPUDRAFT_96517"/>
<keyword evidence="3" id="KW-0547">Nucleotide-binding</keyword>
<evidence type="ECO:0000313" key="10">
    <source>
        <dbReference type="EMBL" id="EFX87468.1"/>
    </source>
</evidence>
<dbReference type="GO" id="GO:0005634">
    <property type="term" value="C:nucleus"/>
    <property type="evidence" value="ECO:0007669"/>
    <property type="project" value="UniProtKB-SubCell"/>
</dbReference>
<dbReference type="PANTHER" id="PTHR45797:SF3">
    <property type="entry name" value="TRANSCRIPTIONAL REGULATOR ATRX HOMOLOG"/>
    <property type="match status" value="1"/>
</dbReference>
<evidence type="ECO:0000259" key="9">
    <source>
        <dbReference type="PROSITE" id="PS51194"/>
    </source>
</evidence>
<evidence type="ECO:0000256" key="2">
    <source>
        <dbReference type="ARBA" id="ARBA00007025"/>
    </source>
</evidence>
<dbReference type="InterPro" id="IPR044574">
    <property type="entry name" value="ARIP4-like"/>
</dbReference>
<dbReference type="CDD" id="cd18793">
    <property type="entry name" value="SF2_C_SNF"/>
    <property type="match status" value="1"/>
</dbReference>
<dbReference type="STRING" id="6669.E9FY39"/>
<keyword evidence="8" id="KW-0539">Nucleus</keyword>
<dbReference type="eggNOG" id="KOG1015">
    <property type="taxonomic scope" value="Eukaryota"/>
</dbReference>
<dbReference type="AlphaFoldDB" id="E9FY39"/>